<name>A0A437M454_9PROT</name>
<reference evidence="1 2" key="1">
    <citation type="submission" date="2019-01" db="EMBL/GenBank/DDBJ databases">
        <authorList>
            <person name="Chen W.-M."/>
        </authorList>
    </citation>
    <scope>NUCLEOTIDE SEQUENCE [LARGE SCALE GENOMIC DNA]</scope>
    <source>
        <strain evidence="1 2">CCP-6</strain>
    </source>
</reference>
<dbReference type="InterPro" id="IPR025148">
    <property type="entry name" value="AtzG-like"/>
</dbReference>
<accession>A0A437M454</accession>
<organism evidence="1 2">
    <name type="scientific">Rhodovarius crocodyli</name>
    <dbReference type="NCBI Taxonomy" id="1979269"/>
    <lineage>
        <taxon>Bacteria</taxon>
        <taxon>Pseudomonadati</taxon>
        <taxon>Pseudomonadota</taxon>
        <taxon>Alphaproteobacteria</taxon>
        <taxon>Acetobacterales</taxon>
        <taxon>Roseomonadaceae</taxon>
        <taxon>Rhodovarius</taxon>
    </lineage>
</organism>
<protein>
    <submittedName>
        <fullName evidence="1">DUF4089 domain-containing protein</fullName>
    </submittedName>
</protein>
<keyword evidence="2" id="KW-1185">Reference proteome</keyword>
<sequence length="80" mass="8200">MTPRPLPCDKAGMIDAKTFDPAAYVAAMAPAVGLTLPPERQARVAAALALVVKIGAPALEHAVAEDVEPAPVFDPGVSRP</sequence>
<dbReference type="EMBL" id="SACL01000007">
    <property type="protein sequence ID" value="RVT92264.1"/>
    <property type="molecule type" value="Genomic_DNA"/>
</dbReference>
<evidence type="ECO:0000313" key="1">
    <source>
        <dbReference type="EMBL" id="RVT92264.1"/>
    </source>
</evidence>
<dbReference type="Pfam" id="PF13318">
    <property type="entry name" value="AtzG-like"/>
    <property type="match status" value="1"/>
</dbReference>
<evidence type="ECO:0000313" key="2">
    <source>
        <dbReference type="Proteomes" id="UP000282957"/>
    </source>
</evidence>
<gene>
    <name evidence="1" type="ORF">EOD42_18795</name>
</gene>
<dbReference type="AlphaFoldDB" id="A0A437M454"/>
<dbReference type="Proteomes" id="UP000282957">
    <property type="component" value="Unassembled WGS sequence"/>
</dbReference>
<comment type="caution">
    <text evidence="1">The sequence shown here is derived from an EMBL/GenBank/DDBJ whole genome shotgun (WGS) entry which is preliminary data.</text>
</comment>
<proteinExistence type="predicted"/>